<sequence>MGDQDEPVDARDGAVDAQDEAVDTDETFDALLRQSSLGATGARQLSERTPLSLARAVRRIADDEVPDGLRASALRAVLATASAEAVDASRVEQASGRPGEPSRRQSSAGRAPAARARTSVSQGTRERSTDGPGRSAVGLQESRNSDVSRTTGDHSTGDHSAAAHTRADHTEEADHTDEQCAEAPRLWHVTLSVTGPARPLAEVRRALEQLAHEYPFILTTRYATDHAEIRYWEEARDLHDAAAVALRVWGEHRGSAGLPWEVDGLEVIDRQTYHQRIADASAVTDSGVDEPRGGRGKAVADRGRPSGDSA</sequence>
<reference evidence="2 3" key="1">
    <citation type="submission" date="2020-08" db="EMBL/GenBank/DDBJ databases">
        <title>Genomic Encyclopedia of Type Strains, Phase III (KMG-III): the genomes of soil and plant-associated and newly described type strains.</title>
        <authorList>
            <person name="Whitman W."/>
        </authorList>
    </citation>
    <scope>NUCLEOTIDE SEQUENCE [LARGE SCALE GENOMIC DNA]</scope>
    <source>
        <strain evidence="2 3">CECT 3146</strain>
    </source>
</reference>
<evidence type="ECO:0000313" key="2">
    <source>
        <dbReference type="EMBL" id="MBB5102629.1"/>
    </source>
</evidence>
<protein>
    <submittedName>
        <fullName evidence="2">Uncharacterized protein</fullName>
    </submittedName>
</protein>
<gene>
    <name evidence="2" type="ORF">FHS40_001682</name>
</gene>
<feature type="region of interest" description="Disordered" evidence="1">
    <location>
        <begin position="83"/>
        <end position="178"/>
    </location>
</feature>
<feature type="compositionally biased region" description="Basic and acidic residues" evidence="1">
    <location>
        <begin position="143"/>
        <end position="157"/>
    </location>
</feature>
<evidence type="ECO:0000256" key="1">
    <source>
        <dbReference type="SAM" id="MobiDB-lite"/>
    </source>
</evidence>
<feature type="region of interest" description="Disordered" evidence="1">
    <location>
        <begin position="279"/>
        <end position="310"/>
    </location>
</feature>
<dbReference type="AlphaFoldDB" id="A0A7W8ETC7"/>
<comment type="caution">
    <text evidence="2">The sequence shown here is derived from an EMBL/GenBank/DDBJ whole genome shotgun (WGS) entry which is preliminary data.</text>
</comment>
<feature type="compositionally biased region" description="Basic and acidic residues" evidence="1">
    <location>
        <begin position="289"/>
        <end position="310"/>
    </location>
</feature>
<evidence type="ECO:0000313" key="3">
    <source>
        <dbReference type="Proteomes" id="UP000549009"/>
    </source>
</evidence>
<keyword evidence="3" id="KW-1185">Reference proteome</keyword>
<accession>A0A7W8ETC7</accession>
<proteinExistence type="predicted"/>
<feature type="region of interest" description="Disordered" evidence="1">
    <location>
        <begin position="1"/>
        <end position="23"/>
    </location>
</feature>
<feature type="compositionally biased region" description="Basic and acidic residues" evidence="1">
    <location>
        <begin position="165"/>
        <end position="178"/>
    </location>
</feature>
<organism evidence="2 3">
    <name type="scientific">Streptomyces spectabilis</name>
    <dbReference type="NCBI Taxonomy" id="68270"/>
    <lineage>
        <taxon>Bacteria</taxon>
        <taxon>Bacillati</taxon>
        <taxon>Actinomycetota</taxon>
        <taxon>Actinomycetes</taxon>
        <taxon>Kitasatosporales</taxon>
        <taxon>Streptomycetaceae</taxon>
        <taxon>Streptomyces</taxon>
    </lineage>
</organism>
<dbReference type="EMBL" id="JACHJD010000002">
    <property type="protein sequence ID" value="MBB5102629.1"/>
    <property type="molecule type" value="Genomic_DNA"/>
</dbReference>
<name>A0A7W8ETC7_STRST</name>
<dbReference type="Proteomes" id="UP000549009">
    <property type="component" value="Unassembled WGS sequence"/>
</dbReference>
<feature type="compositionally biased region" description="Low complexity" evidence="1">
    <location>
        <begin position="104"/>
        <end position="119"/>
    </location>
</feature>